<dbReference type="PANTHER" id="PTHR19229:SF250">
    <property type="entry name" value="ABC TRANSPORTER DOMAIN-CONTAINING PROTEIN-RELATED"/>
    <property type="match status" value="1"/>
</dbReference>
<dbReference type="AlphaFoldDB" id="A0A1Y3EVG8"/>
<dbReference type="SUPFAM" id="SSF52540">
    <property type="entry name" value="P-loop containing nucleoside triphosphate hydrolases"/>
    <property type="match status" value="1"/>
</dbReference>
<organism evidence="2 3">
    <name type="scientific">Trichinella nativa</name>
    <dbReference type="NCBI Taxonomy" id="6335"/>
    <lineage>
        <taxon>Eukaryota</taxon>
        <taxon>Metazoa</taxon>
        <taxon>Ecdysozoa</taxon>
        <taxon>Nematoda</taxon>
        <taxon>Enoplea</taxon>
        <taxon>Dorylaimia</taxon>
        <taxon>Trichinellida</taxon>
        <taxon>Trichinellidae</taxon>
        <taxon>Trichinella</taxon>
    </lineage>
</organism>
<protein>
    <submittedName>
        <fullName evidence="2">Putative ABC transporter, ATP-binding protein</fullName>
    </submittedName>
</protein>
<evidence type="ECO:0000313" key="2">
    <source>
        <dbReference type="EMBL" id="OUC47777.1"/>
    </source>
</evidence>
<name>A0A1Y3EVG8_9BILA</name>
<dbReference type="GO" id="GO:0005319">
    <property type="term" value="F:lipid transporter activity"/>
    <property type="evidence" value="ECO:0007669"/>
    <property type="project" value="TreeGrafter"/>
</dbReference>
<dbReference type="GO" id="GO:0016887">
    <property type="term" value="F:ATP hydrolysis activity"/>
    <property type="evidence" value="ECO:0007669"/>
    <property type="project" value="InterPro"/>
</dbReference>
<dbReference type="GO" id="GO:0140359">
    <property type="term" value="F:ABC-type transporter activity"/>
    <property type="evidence" value="ECO:0007669"/>
    <property type="project" value="InterPro"/>
</dbReference>
<dbReference type="GO" id="GO:0005524">
    <property type="term" value="F:ATP binding"/>
    <property type="evidence" value="ECO:0007669"/>
    <property type="project" value="UniProtKB-KW"/>
</dbReference>
<dbReference type="InterPro" id="IPR026082">
    <property type="entry name" value="ABCA"/>
</dbReference>
<sequence length="154" mass="17557">MITGKCSISQGCVYFAKTHAPRSNWKSITDIGYCPQFDALDERLTGREILQFYADIRSMCRKCKDAAVLHYIWRLGLNSHADRLIRTYSGGLKRRLSTAISLIGNPRIILLDEPTASMDPESRRLIWDVILERINLGQSVLLTSNRYLAYFAVT</sequence>
<accession>A0A1Y3EVG8</accession>
<dbReference type="Proteomes" id="UP000243006">
    <property type="component" value="Unassembled WGS sequence"/>
</dbReference>
<gene>
    <name evidence="2" type="ORF">D917_06667</name>
</gene>
<feature type="domain" description="ABC transporter" evidence="1">
    <location>
        <begin position="1"/>
        <end position="116"/>
    </location>
</feature>
<dbReference type="GO" id="GO:0016020">
    <property type="term" value="C:membrane"/>
    <property type="evidence" value="ECO:0007669"/>
    <property type="project" value="InterPro"/>
</dbReference>
<evidence type="ECO:0000313" key="3">
    <source>
        <dbReference type="Proteomes" id="UP000243006"/>
    </source>
</evidence>
<dbReference type="InterPro" id="IPR027417">
    <property type="entry name" value="P-loop_NTPase"/>
</dbReference>
<dbReference type="EMBL" id="LVZM01003807">
    <property type="protein sequence ID" value="OUC47777.1"/>
    <property type="molecule type" value="Genomic_DNA"/>
</dbReference>
<evidence type="ECO:0000259" key="1">
    <source>
        <dbReference type="Pfam" id="PF00005"/>
    </source>
</evidence>
<dbReference type="Pfam" id="PF00005">
    <property type="entry name" value="ABC_tran"/>
    <property type="match status" value="1"/>
</dbReference>
<reference evidence="2 3" key="1">
    <citation type="submission" date="2015-04" db="EMBL/GenBank/DDBJ databases">
        <title>Draft genome of the roundworm Trichinella nativa.</title>
        <authorList>
            <person name="Mitreva M."/>
        </authorList>
    </citation>
    <scope>NUCLEOTIDE SEQUENCE [LARGE SCALE GENOMIC DNA]</scope>
    <source>
        <strain evidence="2 3">ISS45</strain>
    </source>
</reference>
<keyword evidence="2" id="KW-0547">Nucleotide-binding</keyword>
<comment type="caution">
    <text evidence="2">The sequence shown here is derived from an EMBL/GenBank/DDBJ whole genome shotgun (WGS) entry which is preliminary data.</text>
</comment>
<dbReference type="InterPro" id="IPR003439">
    <property type="entry name" value="ABC_transporter-like_ATP-bd"/>
</dbReference>
<proteinExistence type="predicted"/>
<keyword evidence="2" id="KW-0067">ATP-binding</keyword>
<dbReference type="Gene3D" id="3.40.50.300">
    <property type="entry name" value="P-loop containing nucleotide triphosphate hydrolases"/>
    <property type="match status" value="1"/>
</dbReference>
<dbReference type="PANTHER" id="PTHR19229">
    <property type="entry name" value="ATP-BINDING CASSETTE TRANSPORTER SUBFAMILY A ABCA"/>
    <property type="match status" value="1"/>
</dbReference>